<dbReference type="InterPro" id="IPR000259">
    <property type="entry name" value="Adhesion_dom_fimbrial"/>
</dbReference>
<accession>A0A1S8CF20</accession>
<dbReference type="Pfam" id="PF00419">
    <property type="entry name" value="Fimbrial"/>
    <property type="match status" value="1"/>
</dbReference>
<evidence type="ECO:0000256" key="1">
    <source>
        <dbReference type="ARBA" id="ARBA00004561"/>
    </source>
</evidence>
<dbReference type="GO" id="GO:0043709">
    <property type="term" value="P:cell adhesion involved in single-species biofilm formation"/>
    <property type="evidence" value="ECO:0007669"/>
    <property type="project" value="TreeGrafter"/>
</dbReference>
<dbReference type="Gene3D" id="2.60.40.1090">
    <property type="entry name" value="Fimbrial-type adhesion domain"/>
    <property type="match status" value="1"/>
</dbReference>
<dbReference type="InterPro" id="IPR008966">
    <property type="entry name" value="Adhesion_dom_sf"/>
</dbReference>
<dbReference type="Proteomes" id="UP000216021">
    <property type="component" value="Unassembled WGS sequence"/>
</dbReference>
<dbReference type="OrthoDB" id="6986861at2"/>
<dbReference type="InterPro" id="IPR050263">
    <property type="entry name" value="Bact_Fimbrial_Adh_Pro"/>
</dbReference>
<evidence type="ECO:0000256" key="3">
    <source>
        <dbReference type="ARBA" id="ARBA00022729"/>
    </source>
</evidence>
<feature type="domain" description="Fimbrial-type adhesion" evidence="5">
    <location>
        <begin position="30"/>
        <end position="176"/>
    </location>
</feature>
<protein>
    <recommendedName>
        <fullName evidence="5">Fimbrial-type adhesion domain-containing protein</fullName>
    </recommendedName>
</protein>
<dbReference type="AlphaFoldDB" id="A0A1S8CF20"/>
<proteinExistence type="inferred from homology"/>
<dbReference type="PANTHER" id="PTHR33420:SF12">
    <property type="entry name" value="FIMBRIN-LIKE PROTEIN FIMI-RELATED"/>
    <property type="match status" value="1"/>
</dbReference>
<keyword evidence="4" id="KW-0281">Fimbrium</keyword>
<comment type="subcellular location">
    <subcellularLocation>
        <location evidence="1">Fimbrium</location>
    </subcellularLocation>
</comment>
<evidence type="ECO:0000259" key="5">
    <source>
        <dbReference type="Pfam" id="PF00419"/>
    </source>
</evidence>
<reference evidence="6 7" key="1">
    <citation type="submission" date="2016-11" db="EMBL/GenBank/DDBJ databases">
        <title>Rahnella oryzae sp. nov., isolated from rice root.</title>
        <authorList>
            <person name="Zhang X.-X."/>
            <person name="Zhang J."/>
        </authorList>
    </citation>
    <scope>NUCLEOTIDE SEQUENCE [LARGE SCALE GENOMIC DNA]</scope>
    <source>
        <strain evidence="6 7">J11-6</strain>
    </source>
</reference>
<evidence type="ECO:0000256" key="4">
    <source>
        <dbReference type="ARBA" id="ARBA00023263"/>
    </source>
</evidence>
<keyword evidence="7" id="KW-1185">Reference proteome</keyword>
<sequence>MSGNTFTTATLLLLVGAVTVLPAWGGSRFNMNGAIVATACDIDTKSRDQTIDMGTLPFDQVVNSSQALARPFSISLVSCALKHSNDTILGRQHFRVTFDGRNEDGRFGVDGEARGVALALSDAQGNEAVPGVELPAQTPVLQAKEMRLNYIARMVSNNQPLQTGTYTALVRYQLEYY</sequence>
<dbReference type="SUPFAM" id="SSF49401">
    <property type="entry name" value="Bacterial adhesins"/>
    <property type="match status" value="1"/>
</dbReference>
<name>A0A1S8CF20_9GAMM</name>
<dbReference type="STRING" id="2034155.BMI79_20975"/>
<dbReference type="PANTHER" id="PTHR33420">
    <property type="entry name" value="FIMBRIAL SUBUNIT ELFA-RELATED"/>
    <property type="match status" value="1"/>
</dbReference>
<evidence type="ECO:0000256" key="2">
    <source>
        <dbReference type="ARBA" id="ARBA00006671"/>
    </source>
</evidence>
<dbReference type="InterPro" id="IPR036937">
    <property type="entry name" value="Adhesion_dom_fimbrial_sf"/>
</dbReference>
<dbReference type="EMBL" id="MOXD01000018">
    <property type="protein sequence ID" value="OMQ19626.1"/>
    <property type="molecule type" value="Genomic_DNA"/>
</dbReference>
<keyword evidence="3" id="KW-0732">Signal</keyword>
<comment type="caution">
    <text evidence="6">The sequence shown here is derived from an EMBL/GenBank/DDBJ whole genome shotgun (WGS) entry which is preliminary data.</text>
</comment>
<evidence type="ECO:0000313" key="6">
    <source>
        <dbReference type="EMBL" id="OMQ19626.1"/>
    </source>
</evidence>
<dbReference type="GO" id="GO:0009289">
    <property type="term" value="C:pilus"/>
    <property type="evidence" value="ECO:0007669"/>
    <property type="project" value="UniProtKB-SubCell"/>
</dbReference>
<dbReference type="RefSeq" id="WP_076944213.1">
    <property type="nucleotide sequence ID" value="NZ_MOXD01000018.1"/>
</dbReference>
<comment type="similarity">
    <text evidence="2">Belongs to the fimbrial protein family.</text>
</comment>
<evidence type="ECO:0000313" key="7">
    <source>
        <dbReference type="Proteomes" id="UP000216021"/>
    </source>
</evidence>
<gene>
    <name evidence="6" type="ORF">BMI79_20975</name>
</gene>
<organism evidence="6 7">
    <name type="scientific">Serratia oryzae</name>
    <dbReference type="NCBI Taxonomy" id="2034155"/>
    <lineage>
        <taxon>Bacteria</taxon>
        <taxon>Pseudomonadati</taxon>
        <taxon>Pseudomonadota</taxon>
        <taxon>Gammaproteobacteria</taxon>
        <taxon>Enterobacterales</taxon>
        <taxon>Yersiniaceae</taxon>
        <taxon>Serratia</taxon>
    </lineage>
</organism>